<evidence type="ECO:0000256" key="1">
    <source>
        <dbReference type="ARBA" id="ARBA00004651"/>
    </source>
</evidence>
<protein>
    <submittedName>
        <fullName evidence="8">Type III secretion system protein</fullName>
    </submittedName>
</protein>
<dbReference type="NCBIfam" id="NF009438">
    <property type="entry name" value="PRK12797.1"/>
    <property type="match status" value="1"/>
</dbReference>
<evidence type="ECO:0000256" key="4">
    <source>
        <dbReference type="ARBA" id="ARBA00022692"/>
    </source>
</evidence>
<sequence>MIGAQTGQLQLIGVFFLLGLAPLAVVMTTSFTKFSIVLTLLRSALGVQQAPGNMAISGLALAATLIVMGPTMHRIGDALAIDERIESGQLPPLAQMIDAVREPLGEFMLAHSRPAERALLVDASKRIDASNAVREDDFTLLVPAFLISEISAGFEAGFLLYIAFLVIDLVVANVLTAMGMMMLSPSSVSIPIKLFVLVAASGIPRLMHALILGYAR</sequence>
<evidence type="ECO:0000313" key="9">
    <source>
        <dbReference type="Proteomes" id="UP000054911"/>
    </source>
</evidence>
<dbReference type="GO" id="GO:0009306">
    <property type="term" value="P:protein secretion"/>
    <property type="evidence" value="ECO:0007669"/>
    <property type="project" value="InterPro"/>
</dbReference>
<dbReference type="GO" id="GO:0005886">
    <property type="term" value="C:plasma membrane"/>
    <property type="evidence" value="ECO:0007669"/>
    <property type="project" value="UniProtKB-SubCell"/>
</dbReference>
<feature type="transmembrane region" description="Helical" evidence="7">
    <location>
        <begin position="194"/>
        <end position="215"/>
    </location>
</feature>
<evidence type="ECO:0000256" key="2">
    <source>
        <dbReference type="ARBA" id="ARBA00006257"/>
    </source>
</evidence>
<comment type="similarity">
    <text evidence="2">Belongs to the FliP/MopC/SpaP family.</text>
</comment>
<comment type="subcellular location">
    <subcellularLocation>
        <location evidence="1">Cell membrane</location>
        <topology evidence="1">Multi-pass membrane protein</topology>
    </subcellularLocation>
</comment>
<dbReference type="STRING" id="1777141.AWB80_02723"/>
<keyword evidence="3" id="KW-1003">Cell membrane</keyword>
<evidence type="ECO:0000256" key="5">
    <source>
        <dbReference type="ARBA" id="ARBA00022989"/>
    </source>
</evidence>
<accession>A0A158AW04</accession>
<dbReference type="PANTHER" id="PTHR30587">
    <property type="entry name" value="FLAGELLAR BIOSYNTHETIC PROTEIN FLIP"/>
    <property type="match status" value="1"/>
</dbReference>
<keyword evidence="5 7" id="KW-1133">Transmembrane helix</keyword>
<dbReference type="Pfam" id="PF00813">
    <property type="entry name" value="FliP"/>
    <property type="match status" value="1"/>
</dbReference>
<dbReference type="AlphaFoldDB" id="A0A158AW04"/>
<dbReference type="OrthoDB" id="9805111at2"/>
<dbReference type="Proteomes" id="UP000054911">
    <property type="component" value="Unassembled WGS sequence"/>
</dbReference>
<feature type="transmembrane region" description="Helical" evidence="7">
    <location>
        <begin position="12"/>
        <end position="32"/>
    </location>
</feature>
<dbReference type="EMBL" id="FCOE02000007">
    <property type="protein sequence ID" value="SAK61909.1"/>
    <property type="molecule type" value="Genomic_DNA"/>
</dbReference>
<dbReference type="InterPro" id="IPR005838">
    <property type="entry name" value="T3SS_IM_P"/>
</dbReference>
<feature type="transmembrane region" description="Helical" evidence="7">
    <location>
        <begin position="52"/>
        <end position="69"/>
    </location>
</feature>
<evidence type="ECO:0000256" key="7">
    <source>
        <dbReference type="SAM" id="Phobius"/>
    </source>
</evidence>
<organism evidence="8 9">
    <name type="scientific">Caballeronia pedi</name>
    <dbReference type="NCBI Taxonomy" id="1777141"/>
    <lineage>
        <taxon>Bacteria</taxon>
        <taxon>Pseudomonadati</taxon>
        <taxon>Pseudomonadota</taxon>
        <taxon>Betaproteobacteria</taxon>
        <taxon>Burkholderiales</taxon>
        <taxon>Burkholderiaceae</taxon>
        <taxon>Caballeronia</taxon>
    </lineage>
</organism>
<name>A0A158AW04_9BURK</name>
<evidence type="ECO:0000313" key="8">
    <source>
        <dbReference type="EMBL" id="SAK61909.1"/>
    </source>
</evidence>
<keyword evidence="4 7" id="KW-0812">Transmembrane</keyword>
<evidence type="ECO:0000256" key="6">
    <source>
        <dbReference type="ARBA" id="ARBA00023136"/>
    </source>
</evidence>
<evidence type="ECO:0000256" key="3">
    <source>
        <dbReference type="ARBA" id="ARBA00022475"/>
    </source>
</evidence>
<proteinExistence type="inferred from homology"/>
<gene>
    <name evidence="8" type="ORF">AWB80_02723</name>
</gene>
<dbReference type="RefSeq" id="WP_061175199.1">
    <property type="nucleotide sequence ID" value="NZ_FCOE02000007.1"/>
</dbReference>
<comment type="caution">
    <text evidence="8">The sequence shown here is derived from an EMBL/GenBank/DDBJ whole genome shotgun (WGS) entry which is preliminary data.</text>
</comment>
<keyword evidence="6 7" id="KW-0472">Membrane</keyword>
<dbReference type="PRINTS" id="PR01302">
    <property type="entry name" value="TYPE3IMPPROT"/>
</dbReference>
<keyword evidence="9" id="KW-1185">Reference proteome</keyword>
<dbReference type="PANTHER" id="PTHR30587:SF2">
    <property type="entry name" value="SURFACE PRESENTATION OF ANTIGENS PROTEIN SPAP"/>
    <property type="match status" value="1"/>
</dbReference>
<feature type="transmembrane region" description="Helical" evidence="7">
    <location>
        <begin position="158"/>
        <end position="182"/>
    </location>
</feature>
<reference evidence="8" key="1">
    <citation type="submission" date="2016-01" db="EMBL/GenBank/DDBJ databases">
        <authorList>
            <person name="Peeters C."/>
        </authorList>
    </citation>
    <scope>NUCLEOTIDE SEQUENCE [LARGE SCALE GENOMIC DNA]</scope>
    <source>
        <strain evidence="8">LMG 29323</strain>
    </source>
</reference>